<keyword evidence="2 7" id="KW-0813">Transport</keyword>
<evidence type="ECO:0000259" key="9">
    <source>
        <dbReference type="Pfam" id="PF07715"/>
    </source>
</evidence>
<comment type="subcellular location">
    <subcellularLocation>
        <location evidence="1 7">Cell outer membrane</location>
        <topology evidence="1 7">Multi-pass membrane protein</topology>
    </subcellularLocation>
</comment>
<feature type="chain" id="PRO_5045137158" evidence="8">
    <location>
        <begin position="24"/>
        <end position="1151"/>
    </location>
</feature>
<evidence type="ECO:0000256" key="6">
    <source>
        <dbReference type="ARBA" id="ARBA00023237"/>
    </source>
</evidence>
<keyword evidence="6 7" id="KW-0998">Cell outer membrane</keyword>
<dbReference type="PROSITE" id="PS51257">
    <property type="entry name" value="PROKAR_LIPOPROTEIN"/>
    <property type="match status" value="1"/>
</dbReference>
<comment type="similarity">
    <text evidence="7">Belongs to the TonB-dependent receptor family.</text>
</comment>
<keyword evidence="8" id="KW-0732">Signal</keyword>
<evidence type="ECO:0000256" key="2">
    <source>
        <dbReference type="ARBA" id="ARBA00022448"/>
    </source>
</evidence>
<sequence length="1151" mass="125095">MKKIYLMCLGILLLGCIATVAYAQKTVTGTVKDPSGETLPAVSIQVKNTQKTTSTNADGNFSISVAESDILVFKYIGYKPKEVTVGTANNLTVTLESATSNLDEVVVTALGVKREKRALGYSTQSVAGKDLTIAQAPTIAQGLMGKVAGLQISQSAGGVEGGSARIVVRGNTSLTGDNRALIIVDGVAINNDPLNNNGNNNAARSMGLTQDKNQDVSSYKDWGTGMNFINQEDIEDVTVLKGPAAAALYGARGANGVILITRKKGGAKKGLGVDYSFSTRTTNPYQYMDFQNEYGAGLRSSMWTANESKRFKTNGAGQRIQTGLWSAASGTDYVGGAFNSLPYDKAMDAWQYFSFPSALSWGPKFDGQPILWYDGVQRPYSAVEDDWKQFFPNGFVRQHNVALSGGSDLGSLRFSYTRDESDANVLNSNYNSNIFNLGSSVKVSNRLRAEVTGSYVNYTRLNTPSIGGGYGVGLAYGAQRGYDPAVEKLNDFKGDGSQNDVNNRSNFPTGAPAYPFDGGYLTNSFWNIYKNNSTLNRNQFIGGAKVIADVTDWLTFIGQGGIDNSNDVIQVKNYPTNVQGTKGSYQEAQAKLLSRTITGYLKLHKDNFFLDQFNAALTLGGESYYRNDYTTSGRTKGDFIRPFIFATNNGNQPEDWNDYAPELRYQKQINSTFGFLDLSYKNYLFLNVIGRNDWSSTLASNYNSYFYPSASLSYVFTDGIKNMQKTLPWLSFGKLGLSFGETGSDTDPYTIYNLLNTSQYNGQASQTFPSALKYEGVKPQRSRSYELNLSLGFLKNKLNLTMSAYTMKTFNQILTSALPLSSGYSSIVINSGSIGNKGFEFTINATPIANKDFTWNIAVNGATSRSKVLALVDGINELQLGNLFSGAGVSQRVKVGDNYGTIYGKDFKYLNGKKIVKDAVDNLGNKMTFTDPVSGKTYTAGTQWVLTDSEVPIGNSQPKLTGGISNTFSYKGFSLYTLVDAKIGGDSFFGTWSAAMGNGLLKETTKERDGGGLPLVYPDGSVGNNGIVFDGVYADGTPNTNVVNPAWYYLGTYGSWNHFGLPRSASVFENTWVKLREVSLTYTVPADWVRKTKVLQNLSVSLIGRDLFYIYTTAPKGANPEGVAGIGNMQGIEYSSLPRVRSFGLSVKTSF</sequence>
<dbReference type="Gene3D" id="2.60.40.1120">
    <property type="entry name" value="Carboxypeptidase-like, regulatory domain"/>
    <property type="match status" value="1"/>
</dbReference>
<evidence type="ECO:0000256" key="5">
    <source>
        <dbReference type="ARBA" id="ARBA00023136"/>
    </source>
</evidence>
<accession>A0ABU7I774</accession>
<feature type="signal peptide" evidence="8">
    <location>
        <begin position="1"/>
        <end position="23"/>
    </location>
</feature>
<comment type="caution">
    <text evidence="10">The sequence shown here is derived from an EMBL/GenBank/DDBJ whole genome shotgun (WGS) entry which is preliminary data.</text>
</comment>
<dbReference type="Proteomes" id="UP001336835">
    <property type="component" value="Unassembled WGS sequence"/>
</dbReference>
<dbReference type="PROSITE" id="PS52016">
    <property type="entry name" value="TONB_DEPENDENT_REC_3"/>
    <property type="match status" value="1"/>
</dbReference>
<reference evidence="10 11" key="1">
    <citation type="submission" date="2024-01" db="EMBL/GenBank/DDBJ databases">
        <title>Pedobacter sp. nov., isolated from fresh soil.</title>
        <authorList>
            <person name="Le N.T.T."/>
        </authorList>
    </citation>
    <scope>NUCLEOTIDE SEQUENCE [LARGE SCALE GENOMIC DNA]</scope>
    <source>
        <strain evidence="10 11">KR3-3</strain>
    </source>
</reference>
<keyword evidence="4 7" id="KW-0812">Transmembrane</keyword>
<evidence type="ECO:0000256" key="1">
    <source>
        <dbReference type="ARBA" id="ARBA00004571"/>
    </source>
</evidence>
<keyword evidence="3 7" id="KW-1134">Transmembrane beta strand</keyword>
<gene>
    <name evidence="10" type="ORF">VRU48_09425</name>
</gene>
<name>A0ABU7I774_9SPHI</name>
<evidence type="ECO:0000256" key="7">
    <source>
        <dbReference type="PROSITE-ProRule" id="PRU01360"/>
    </source>
</evidence>
<dbReference type="NCBIfam" id="TIGR04056">
    <property type="entry name" value="OMP_RagA_SusC"/>
    <property type="match status" value="1"/>
</dbReference>
<evidence type="ECO:0000313" key="11">
    <source>
        <dbReference type="Proteomes" id="UP001336835"/>
    </source>
</evidence>
<dbReference type="InterPro" id="IPR008969">
    <property type="entry name" value="CarboxyPept-like_regulatory"/>
</dbReference>
<keyword evidence="5 7" id="KW-0472">Membrane</keyword>
<dbReference type="InterPro" id="IPR023996">
    <property type="entry name" value="TonB-dep_OMP_SusC/RagA"/>
</dbReference>
<dbReference type="InterPro" id="IPR037066">
    <property type="entry name" value="Plug_dom_sf"/>
</dbReference>
<dbReference type="InterPro" id="IPR012910">
    <property type="entry name" value="Plug_dom"/>
</dbReference>
<dbReference type="NCBIfam" id="TIGR04057">
    <property type="entry name" value="SusC_RagA_signa"/>
    <property type="match status" value="1"/>
</dbReference>
<dbReference type="InterPro" id="IPR036942">
    <property type="entry name" value="Beta-barrel_TonB_sf"/>
</dbReference>
<protein>
    <submittedName>
        <fullName evidence="10">SusC/RagA family TonB-linked outer membrane protein</fullName>
    </submittedName>
</protein>
<organism evidence="10 11">
    <name type="scientific">Pedobacter albus</name>
    <dbReference type="NCBI Taxonomy" id="3113905"/>
    <lineage>
        <taxon>Bacteria</taxon>
        <taxon>Pseudomonadati</taxon>
        <taxon>Bacteroidota</taxon>
        <taxon>Sphingobacteriia</taxon>
        <taxon>Sphingobacteriales</taxon>
        <taxon>Sphingobacteriaceae</taxon>
        <taxon>Pedobacter</taxon>
    </lineage>
</organism>
<dbReference type="SUPFAM" id="SSF49464">
    <property type="entry name" value="Carboxypeptidase regulatory domain-like"/>
    <property type="match status" value="1"/>
</dbReference>
<dbReference type="Pfam" id="PF13715">
    <property type="entry name" value="CarbopepD_reg_2"/>
    <property type="match status" value="1"/>
</dbReference>
<proteinExistence type="inferred from homology"/>
<dbReference type="Pfam" id="PF07715">
    <property type="entry name" value="Plug"/>
    <property type="match status" value="1"/>
</dbReference>
<dbReference type="SUPFAM" id="SSF56935">
    <property type="entry name" value="Porins"/>
    <property type="match status" value="1"/>
</dbReference>
<evidence type="ECO:0000313" key="10">
    <source>
        <dbReference type="EMBL" id="MEE1945328.1"/>
    </source>
</evidence>
<dbReference type="InterPro" id="IPR023997">
    <property type="entry name" value="TonB-dep_OMP_SusC/RagA_CS"/>
</dbReference>
<evidence type="ECO:0000256" key="3">
    <source>
        <dbReference type="ARBA" id="ARBA00022452"/>
    </source>
</evidence>
<dbReference type="RefSeq" id="WP_330107671.1">
    <property type="nucleotide sequence ID" value="NZ_JAZDQT010000001.1"/>
</dbReference>
<dbReference type="Gene3D" id="2.40.170.20">
    <property type="entry name" value="TonB-dependent receptor, beta-barrel domain"/>
    <property type="match status" value="1"/>
</dbReference>
<keyword evidence="11" id="KW-1185">Reference proteome</keyword>
<feature type="domain" description="TonB-dependent receptor plug" evidence="9">
    <location>
        <begin position="116"/>
        <end position="257"/>
    </location>
</feature>
<dbReference type="Gene3D" id="2.170.130.10">
    <property type="entry name" value="TonB-dependent receptor, plug domain"/>
    <property type="match status" value="1"/>
</dbReference>
<dbReference type="InterPro" id="IPR039426">
    <property type="entry name" value="TonB-dep_rcpt-like"/>
</dbReference>
<evidence type="ECO:0000256" key="4">
    <source>
        <dbReference type="ARBA" id="ARBA00022692"/>
    </source>
</evidence>
<dbReference type="EMBL" id="JAZDQT010000001">
    <property type="protein sequence ID" value="MEE1945328.1"/>
    <property type="molecule type" value="Genomic_DNA"/>
</dbReference>
<evidence type="ECO:0000256" key="8">
    <source>
        <dbReference type="SAM" id="SignalP"/>
    </source>
</evidence>